<protein>
    <submittedName>
        <fullName evidence="14">Citrate transporter-like domain-containing protein</fullName>
    </submittedName>
</protein>
<feature type="region of interest" description="Disordered" evidence="11">
    <location>
        <begin position="219"/>
        <end position="242"/>
    </location>
</feature>
<evidence type="ECO:0000313" key="14">
    <source>
        <dbReference type="EMBL" id="PWA69384.1"/>
    </source>
</evidence>
<keyword evidence="5 12" id="KW-1133">Transmembrane helix</keyword>
<dbReference type="PANTHER" id="PTHR43269:SF2">
    <property type="entry name" value="SODIUM_PROTON ANTIPORTER 1-RELATED"/>
    <property type="match status" value="1"/>
</dbReference>
<keyword evidence="6" id="KW-0915">Sodium</keyword>
<dbReference type="EMBL" id="PKPP01003452">
    <property type="protein sequence ID" value="PWA69384.1"/>
    <property type="molecule type" value="Genomic_DNA"/>
</dbReference>
<feature type="transmembrane region" description="Helical" evidence="12">
    <location>
        <begin position="605"/>
        <end position="624"/>
    </location>
</feature>
<evidence type="ECO:0000256" key="3">
    <source>
        <dbReference type="ARBA" id="ARBA00022449"/>
    </source>
</evidence>
<organism evidence="14 15">
    <name type="scientific">Artemisia annua</name>
    <name type="common">Sweet wormwood</name>
    <dbReference type="NCBI Taxonomy" id="35608"/>
    <lineage>
        <taxon>Eukaryota</taxon>
        <taxon>Viridiplantae</taxon>
        <taxon>Streptophyta</taxon>
        <taxon>Embryophyta</taxon>
        <taxon>Tracheophyta</taxon>
        <taxon>Spermatophyta</taxon>
        <taxon>Magnoliopsida</taxon>
        <taxon>eudicotyledons</taxon>
        <taxon>Gunneridae</taxon>
        <taxon>Pentapetalae</taxon>
        <taxon>asterids</taxon>
        <taxon>campanulids</taxon>
        <taxon>Asterales</taxon>
        <taxon>Asteraceae</taxon>
        <taxon>Asteroideae</taxon>
        <taxon>Anthemideae</taxon>
        <taxon>Artemisiinae</taxon>
        <taxon>Artemisia</taxon>
    </lineage>
</organism>
<evidence type="ECO:0000256" key="11">
    <source>
        <dbReference type="SAM" id="MobiDB-lite"/>
    </source>
</evidence>
<name>A0A2U1N7C3_ARTAN</name>
<keyword evidence="15" id="KW-1185">Reference proteome</keyword>
<keyword evidence="2" id="KW-0813">Transport</keyword>
<feature type="domain" description="Citrate transporter-like" evidence="13">
    <location>
        <begin position="330"/>
        <end position="667"/>
    </location>
</feature>
<keyword evidence="8 12" id="KW-0472">Membrane</keyword>
<dbReference type="GO" id="GO:0015297">
    <property type="term" value="F:antiporter activity"/>
    <property type="evidence" value="ECO:0007669"/>
    <property type="project" value="UniProtKB-KW"/>
</dbReference>
<reference evidence="14 15" key="1">
    <citation type="journal article" date="2018" name="Mol. Plant">
        <title>The genome of Artemisia annua provides insight into the evolution of Asteraceae family and artemisinin biosynthesis.</title>
        <authorList>
            <person name="Shen Q."/>
            <person name="Zhang L."/>
            <person name="Liao Z."/>
            <person name="Wang S."/>
            <person name="Yan T."/>
            <person name="Shi P."/>
            <person name="Liu M."/>
            <person name="Fu X."/>
            <person name="Pan Q."/>
            <person name="Wang Y."/>
            <person name="Lv Z."/>
            <person name="Lu X."/>
            <person name="Zhang F."/>
            <person name="Jiang W."/>
            <person name="Ma Y."/>
            <person name="Chen M."/>
            <person name="Hao X."/>
            <person name="Li L."/>
            <person name="Tang Y."/>
            <person name="Lv G."/>
            <person name="Zhou Y."/>
            <person name="Sun X."/>
            <person name="Brodelius P.E."/>
            <person name="Rose J.K.C."/>
            <person name="Tang K."/>
        </authorList>
    </citation>
    <scope>NUCLEOTIDE SEQUENCE [LARGE SCALE GENOMIC DNA]</scope>
    <source>
        <strain evidence="15">cv. Huhao1</strain>
        <tissue evidence="14">Leaf</tissue>
    </source>
</reference>
<evidence type="ECO:0000256" key="1">
    <source>
        <dbReference type="ARBA" id="ARBA00004141"/>
    </source>
</evidence>
<keyword evidence="7" id="KW-0406">Ion transport</keyword>
<evidence type="ECO:0000256" key="10">
    <source>
        <dbReference type="ARBA" id="ARBA00025753"/>
    </source>
</evidence>
<keyword evidence="9" id="KW-0739">Sodium transport</keyword>
<dbReference type="STRING" id="35608.A0A2U1N7C3"/>
<evidence type="ECO:0000256" key="6">
    <source>
        <dbReference type="ARBA" id="ARBA00023053"/>
    </source>
</evidence>
<dbReference type="GO" id="GO:0016020">
    <property type="term" value="C:membrane"/>
    <property type="evidence" value="ECO:0007669"/>
    <property type="project" value="UniProtKB-SubCell"/>
</dbReference>
<feature type="transmembrane region" description="Helical" evidence="12">
    <location>
        <begin position="679"/>
        <end position="704"/>
    </location>
</feature>
<dbReference type="GO" id="GO:0006814">
    <property type="term" value="P:sodium ion transport"/>
    <property type="evidence" value="ECO:0007669"/>
    <property type="project" value="UniProtKB-KW"/>
</dbReference>
<feature type="transmembrane region" description="Helical" evidence="12">
    <location>
        <begin position="416"/>
        <end position="444"/>
    </location>
</feature>
<dbReference type="Pfam" id="PF03600">
    <property type="entry name" value="CitMHS"/>
    <property type="match status" value="1"/>
</dbReference>
<dbReference type="NCBIfam" id="NF038006">
    <property type="entry name" value="NhaD_1"/>
    <property type="match status" value="1"/>
</dbReference>
<evidence type="ECO:0000256" key="12">
    <source>
        <dbReference type="SAM" id="Phobius"/>
    </source>
</evidence>
<evidence type="ECO:0000256" key="2">
    <source>
        <dbReference type="ARBA" id="ARBA00022448"/>
    </source>
</evidence>
<proteinExistence type="inferred from homology"/>
<evidence type="ECO:0000256" key="7">
    <source>
        <dbReference type="ARBA" id="ARBA00023065"/>
    </source>
</evidence>
<evidence type="ECO:0000256" key="8">
    <source>
        <dbReference type="ARBA" id="ARBA00023136"/>
    </source>
</evidence>
<sequence>MGRAGISALMKCTSAIFQLVYDTVCDTLDEYLHKDAKTSCDSLEYFSISAKTRLYPAKTRIFLTKPGYSGQDPAISGQNPDIPDKTRIFRAKPGYSGQNPDIPDRTRDVTSSGNCDPLCSVDETSSQDYEDTYQPKTDILKALAIAGATATGAVAINQSWVAANQLFRPRPGYSGQNPDIPAKTRLFRPRPGYSGQDPAISGQNPDIPDKTRIFRPRPGYIRPKPGYSGQNPDIPGKTRIFRPGPGYVRLDPDMTRIYPDVTSSGNCDPLCSVDETSSQDYEDTYQPKTDILKAIAIAGATATGAVAINQSWVAANQDLAMAILFGIGYAGIIFEESLAFNKSGVGLLMAVSLWVIRSIGAPSTDIAVAELTHASAEVSEIVFFLLGAMTIVEIIDAHQGFKLVTDNITTRKPRSLLWVVGFVTFFLSSVLDNLTSTIVMVSLLRKLVPPSEYRKLLGAVVVIAANAGGAWTPIGDVTTTMLWIHGQITTLPTMTGLFVPSVVSLAVPLALMSFSSEVNDKGQNTDDVLASEQMAPRGQLVFAVGIGALVFVPVFKSLTGLPPYLGMLFGLGVLWILTDAIHYGESERQRLKVPQALSRIDTQGALFFLGILLSVSSLEAAGLLREIANFLDSHIPSSELIASAIGVVSAIIDNVPLVAAAMGMYDLSSYPQDSQFWQLIAFCAGTGGSMLVIGSAAGVALMGMEKIDFFWYFRKASGFAFAGYAAGIAAYLAAQNLHFSPTTVANLPFISGS</sequence>
<dbReference type="Proteomes" id="UP000245207">
    <property type="component" value="Unassembled WGS sequence"/>
</dbReference>
<feature type="transmembrane region" description="Helical" evidence="12">
    <location>
        <begin position="494"/>
        <end position="514"/>
    </location>
</feature>
<comment type="caution">
    <text evidence="14">The sequence shown here is derived from an EMBL/GenBank/DDBJ whole genome shotgun (WGS) entry which is preliminary data.</text>
</comment>
<dbReference type="AlphaFoldDB" id="A0A2U1N7C3"/>
<keyword evidence="4 12" id="KW-0812">Transmembrane</keyword>
<dbReference type="InterPro" id="IPR004680">
    <property type="entry name" value="Cit_transptr-like_dom"/>
</dbReference>
<feature type="transmembrane region" description="Helical" evidence="12">
    <location>
        <begin position="456"/>
        <end position="474"/>
    </location>
</feature>
<dbReference type="PANTHER" id="PTHR43269">
    <property type="entry name" value="SODIUM/PROTON ANTIPORTER 1-RELATED"/>
    <property type="match status" value="1"/>
</dbReference>
<comment type="similarity">
    <text evidence="10">Belongs to the NhaD Na(+)/H(+) (TC 2.A.62) antiporter family.</text>
</comment>
<gene>
    <name evidence="14" type="ORF">CTI12_AA296560</name>
</gene>
<comment type="subcellular location">
    <subcellularLocation>
        <location evidence="1">Membrane</location>
        <topology evidence="1">Multi-pass membrane protein</topology>
    </subcellularLocation>
</comment>
<feature type="region of interest" description="Disordered" evidence="11">
    <location>
        <begin position="93"/>
        <end position="129"/>
    </location>
</feature>
<evidence type="ECO:0000256" key="9">
    <source>
        <dbReference type="ARBA" id="ARBA00023201"/>
    </source>
</evidence>
<evidence type="ECO:0000313" key="15">
    <source>
        <dbReference type="Proteomes" id="UP000245207"/>
    </source>
</evidence>
<evidence type="ECO:0000259" key="13">
    <source>
        <dbReference type="Pfam" id="PF03600"/>
    </source>
</evidence>
<evidence type="ECO:0000256" key="5">
    <source>
        <dbReference type="ARBA" id="ARBA00022989"/>
    </source>
</evidence>
<feature type="region of interest" description="Disordered" evidence="11">
    <location>
        <begin position="194"/>
        <end position="213"/>
    </location>
</feature>
<keyword evidence="3" id="KW-0050">Antiport</keyword>
<feature type="transmembrane region" description="Helical" evidence="12">
    <location>
        <begin position="644"/>
        <end position="667"/>
    </location>
</feature>
<dbReference type="InterPro" id="IPR045016">
    <property type="entry name" value="NhaD-like"/>
</dbReference>
<evidence type="ECO:0000256" key="4">
    <source>
        <dbReference type="ARBA" id="ARBA00022692"/>
    </source>
</evidence>
<feature type="transmembrane region" description="Helical" evidence="12">
    <location>
        <begin position="716"/>
        <end position="734"/>
    </location>
</feature>
<dbReference type="OrthoDB" id="2865258at2759"/>
<accession>A0A2U1N7C3</accession>
<feature type="transmembrane region" description="Helical" evidence="12">
    <location>
        <begin position="540"/>
        <end position="558"/>
    </location>
</feature>